<name>A0AAV2TWC7_CALDB</name>
<keyword evidence="9" id="KW-0206">Cytoskeleton</keyword>
<feature type="compositionally biased region" description="Polar residues" evidence="12">
    <location>
        <begin position="1934"/>
        <end position="1945"/>
    </location>
</feature>
<dbReference type="Proteomes" id="UP001497525">
    <property type="component" value="Unassembled WGS sequence"/>
</dbReference>
<dbReference type="InterPro" id="IPR032405">
    <property type="entry name" value="Kinesin_assoc"/>
</dbReference>
<evidence type="ECO:0000256" key="8">
    <source>
        <dbReference type="ARBA" id="ARBA00023175"/>
    </source>
</evidence>
<dbReference type="GO" id="GO:0010970">
    <property type="term" value="P:transport along microtubule"/>
    <property type="evidence" value="ECO:0007669"/>
    <property type="project" value="UniProtKB-ARBA"/>
</dbReference>
<evidence type="ECO:0000256" key="2">
    <source>
        <dbReference type="ARBA" id="ARBA00020751"/>
    </source>
</evidence>
<evidence type="ECO:0000259" key="13">
    <source>
        <dbReference type="PROSITE" id="PS50003"/>
    </source>
</evidence>
<feature type="coiled-coil region" evidence="11">
    <location>
        <begin position="417"/>
        <end position="451"/>
    </location>
</feature>
<feature type="region of interest" description="Disordered" evidence="12">
    <location>
        <begin position="854"/>
        <end position="888"/>
    </location>
</feature>
<evidence type="ECO:0000256" key="3">
    <source>
        <dbReference type="ARBA" id="ARBA00022490"/>
    </source>
</evidence>
<accession>A0AAV2TWC7</accession>
<dbReference type="Pfam" id="PF12423">
    <property type="entry name" value="KIF1B"/>
    <property type="match status" value="1"/>
</dbReference>
<evidence type="ECO:0000259" key="14">
    <source>
        <dbReference type="PROSITE" id="PS50067"/>
    </source>
</evidence>
<dbReference type="GO" id="GO:0005524">
    <property type="term" value="F:ATP binding"/>
    <property type="evidence" value="ECO:0007669"/>
    <property type="project" value="UniProtKB-UniRule"/>
</dbReference>
<dbReference type="PRINTS" id="PR00380">
    <property type="entry name" value="KINESINHEAVY"/>
</dbReference>
<evidence type="ECO:0000256" key="1">
    <source>
        <dbReference type="ARBA" id="ARBA00004245"/>
    </source>
</evidence>
<dbReference type="PROSITE" id="PS50003">
    <property type="entry name" value="PH_DOMAIN"/>
    <property type="match status" value="1"/>
</dbReference>
<dbReference type="SUPFAM" id="SSF49879">
    <property type="entry name" value="SMAD/FHA domain"/>
    <property type="match status" value="1"/>
</dbReference>
<evidence type="ECO:0000256" key="7">
    <source>
        <dbReference type="ARBA" id="ARBA00023054"/>
    </source>
</evidence>
<dbReference type="InterPro" id="IPR001752">
    <property type="entry name" value="Kinesin_motor_dom"/>
</dbReference>
<dbReference type="SUPFAM" id="SSF52540">
    <property type="entry name" value="P-loop containing nucleoside triphosphate hydrolases"/>
    <property type="match status" value="1"/>
</dbReference>
<evidence type="ECO:0000313" key="16">
    <source>
        <dbReference type="Proteomes" id="UP001497525"/>
    </source>
</evidence>
<keyword evidence="3" id="KW-0963">Cytoplasm</keyword>
<dbReference type="InterPro" id="IPR011993">
    <property type="entry name" value="PH-like_dom_sf"/>
</dbReference>
<comment type="subcellular location">
    <subcellularLocation>
        <location evidence="1">Cytoplasm</location>
        <location evidence="1">Cytoskeleton</location>
    </subcellularLocation>
</comment>
<feature type="compositionally biased region" description="Low complexity" evidence="12">
    <location>
        <begin position="1658"/>
        <end position="1670"/>
    </location>
</feature>
<keyword evidence="7 11" id="KW-0175">Coiled coil</keyword>
<dbReference type="PROSITE" id="PS50067">
    <property type="entry name" value="KINESIN_MOTOR_2"/>
    <property type="match status" value="1"/>
</dbReference>
<dbReference type="Gene3D" id="3.40.850.10">
    <property type="entry name" value="Kinesin motor domain"/>
    <property type="match status" value="1"/>
</dbReference>
<dbReference type="SMART" id="SM00129">
    <property type="entry name" value="KISc"/>
    <property type="match status" value="1"/>
</dbReference>
<keyword evidence="4" id="KW-0493">Microtubule</keyword>
<dbReference type="InterPro" id="IPR022140">
    <property type="entry name" value="Kinesin-like_KIF1-typ"/>
</dbReference>
<organism evidence="15 16">
    <name type="scientific">Calicophoron daubneyi</name>
    <name type="common">Rumen fluke</name>
    <name type="synonym">Paramphistomum daubneyi</name>
    <dbReference type="NCBI Taxonomy" id="300641"/>
    <lineage>
        <taxon>Eukaryota</taxon>
        <taxon>Metazoa</taxon>
        <taxon>Spiralia</taxon>
        <taxon>Lophotrochozoa</taxon>
        <taxon>Platyhelminthes</taxon>
        <taxon>Trematoda</taxon>
        <taxon>Digenea</taxon>
        <taxon>Plagiorchiida</taxon>
        <taxon>Pronocephalata</taxon>
        <taxon>Paramphistomoidea</taxon>
        <taxon>Paramphistomidae</taxon>
        <taxon>Calicophoron</taxon>
    </lineage>
</organism>
<dbReference type="GO" id="GO:0005874">
    <property type="term" value="C:microtubule"/>
    <property type="evidence" value="ECO:0007669"/>
    <property type="project" value="UniProtKB-KW"/>
</dbReference>
<dbReference type="CDD" id="cd22705">
    <property type="entry name" value="FHA_KIF1"/>
    <property type="match status" value="1"/>
</dbReference>
<feature type="domain" description="PH" evidence="13">
    <location>
        <begin position="1778"/>
        <end position="1911"/>
    </location>
</feature>
<dbReference type="Gene3D" id="2.60.200.20">
    <property type="match status" value="1"/>
</dbReference>
<dbReference type="Pfam" id="PF00169">
    <property type="entry name" value="PH"/>
    <property type="match status" value="1"/>
</dbReference>
<dbReference type="Pfam" id="PF00225">
    <property type="entry name" value="Kinesin"/>
    <property type="match status" value="1"/>
</dbReference>
<dbReference type="InterPro" id="IPR000253">
    <property type="entry name" value="FHA_dom"/>
</dbReference>
<sequence>MSSVKVAVRVRPFNKREIAASSECIIQMKGKKTYIQKPNVKEPPKTFEFDRSYWSHTDKSDPQFADQRCVYEELGVRTLEHALEGYNVCIFAYGQTGSGKSFTMMGKPGHDSEEGIIPRLCRDLFVRLDRIKPDPEKDGGPQVQNMVEVSYIEIYCERVRDLLNPKSRGNLRVREHPILGPYVEDLSKCAVRSFKEVNELLDVGNKARTVAATNMNETSSRSHAVFTMVVTQKVEDTKSNTVTEKVSKISLVDLAGSERADSTGATDVRLKEGANINKSLTTLGKVIAALADMSSKRKKKSDFIPFRDSVLTWLLRENLGGNSRTTMIAALSPADINYEETLSTLRYADRAKHIVCKAVINEDPNAKLIRELKEEVARLKQILAIEHLEVQEGPHLTVNEQTITDLQGDQSPTMEALRASEKMIAELNETMEEKLKKADELRKQREKELMEMGIAIRSDGGVTGVYTPKNTPHLVNLNEDPAMSECLIYYLKEGRTRVGQLYSACGVDIGLSGEFILSEHCVFINHKGAVEFEPCADAECYVNGSMVKSRLELRTGARVILGKSHVFRFTNPAKPREKKPVPVDMSASVTEPIDWNYAIAELLEKQGVDLRKEMEERLLEMEEQFRREREQSDKLFEEQRKEYEDRIQVLQEQVDRQSMMSSVTQDDSAIDYESTSECAWSEREYDLAYWAFGKWKNHQFTSLRDQLWENGVYLKEANALSVDLGKKIRFQFVLLTNTPYTPLPVHLSHSCSQSPAWNTGTQDNVTPQQKRLIHSWSQCMANSGPSLADAGLFRSNDEGCLNYLRSQKRTVVAVEVTDLGTGAIHYWGLDRFKKRLLRMRQHYAMQAEFSSVNQNTNKNGTAEKSSTQCDGLPGVDKPTDSVEDEESAIRDPFQERDPWFRLIGRCFVYISNLFYGIPLIQRVAIVDEQSQICGFLRVAIEPVKPQIPLSSKSEPTIEKSGSANEQTEKKRTLCIPLEFDSKTYLQWNFPWLMGRLLDHKEDELTSDCAELPDNEAVTPRPGAVFESSVVEETGATTKRDHVVIRSGSGVRRFFPQITLTDNTAQFDALLQDELDSREITQSEYLQPDVDVTFRVTILQIVGVDPNYADVFCQYYFQHQPKEIFCTDTVENPTGAEDAGLLHSQDFSTHTTPGFVDYVRQHAIAFEVYGHMREPRVEERWTSSTKSLPPRYRCLFPATIPASTPVPPTRMSSCDHPDIANIFRRDDILVWFEILEIDSNGDYAPVPVDRLDEAPSQGVFLIHQGVQRRIALTLVYEDVPSPADPLCQSPTLLFCDVNELVVGRVRETPEWLDSDAHTRILSLSLLPARYLPKAGDDRIFFRLEAAWDSSLHASALLNRVTPNGQRVYMTMSCYLDVEGCARPVCLTKDIAMVVFPRESRLSVPSLRLTLSPTRALLRSLRSLWSSLCRVSETRRLSAVYDLQLRQIILNKKRPHKTKNVMDTSLTYVRGEENIKGWRPRGDSIIIEHQWKLDRLHRIGLVEKSRHVVLLREALTKWKMDRFLGELDEHIVHSRSHRRNRAPFHDRSNTLKPGSYYINEANDFTEATNMKTKVKEQADSGLTASTTDESETRGGMPETTKSLYTEQRRHRDTTAFDPMSRSLFVMPSDATEGYESMKKYREQMMISRCVEIFSSTISTSGSLAGGSAPSGGVPNVKNNGKSSDSDMYLSGSSIQMQTSSEGPASDQDALNVQIPFGQIEPAVSDQGLATKQFEQASGIPRSVTSESLSNYLLKDGTMALQRPTRLRLLGECDEVRVSPVVSRKGYLLILEEKTGGWVRRWAVVRRPFLYLYMDENDTVEKGLINLTTTQLEYDINLAYASDSELNSPERGSKCHSSKGSSPSDSVISPTSLASCRFNMFTLITQNRTLLVQTTTENGTDVHDWLYALNPLMAGEIRSRLGRSRRMRAKQAESKRNSPSNSQIASES</sequence>
<dbReference type="Pfam" id="PF16183">
    <property type="entry name" value="Kinesin_assoc"/>
    <property type="match status" value="2"/>
</dbReference>
<keyword evidence="6 10" id="KW-0067">ATP-binding</keyword>
<comment type="caution">
    <text evidence="15">The sequence shown here is derived from an EMBL/GenBank/DDBJ whole genome shotgun (WGS) entry which is preliminary data.</text>
</comment>
<evidence type="ECO:0000256" key="11">
    <source>
        <dbReference type="SAM" id="Coils"/>
    </source>
</evidence>
<keyword evidence="8 10" id="KW-0505">Motor protein</keyword>
<evidence type="ECO:0000256" key="6">
    <source>
        <dbReference type="ARBA" id="ARBA00022840"/>
    </source>
</evidence>
<feature type="binding site" evidence="10">
    <location>
        <begin position="94"/>
        <end position="101"/>
    </location>
    <ligand>
        <name>ATP</name>
        <dbReference type="ChEBI" id="CHEBI:30616"/>
    </ligand>
</feature>
<evidence type="ECO:0000256" key="12">
    <source>
        <dbReference type="SAM" id="MobiDB-lite"/>
    </source>
</evidence>
<dbReference type="InterPro" id="IPR008984">
    <property type="entry name" value="SMAD_FHA_dom_sf"/>
</dbReference>
<feature type="compositionally biased region" description="Low complexity" evidence="12">
    <location>
        <begin position="1855"/>
        <end position="1865"/>
    </location>
</feature>
<comment type="similarity">
    <text evidence="10">Belongs to the TRAFAC class myosin-kinesin ATPase superfamily. Kinesin family.</text>
</comment>
<evidence type="ECO:0000313" key="15">
    <source>
        <dbReference type="EMBL" id="CAL5140824.1"/>
    </source>
</evidence>
<gene>
    <name evidence="15" type="ORF">CDAUBV1_LOCUS16127</name>
</gene>
<evidence type="ECO:0000256" key="9">
    <source>
        <dbReference type="ARBA" id="ARBA00023212"/>
    </source>
</evidence>
<dbReference type="CDD" id="cd01365">
    <property type="entry name" value="KISc_KIF1A_KIF1B"/>
    <property type="match status" value="1"/>
</dbReference>
<protein>
    <recommendedName>
        <fullName evidence="2">Kinesin-like protein unc-104</fullName>
    </recommendedName>
</protein>
<feature type="compositionally biased region" description="Polar residues" evidence="12">
    <location>
        <begin position="854"/>
        <end position="869"/>
    </location>
</feature>
<dbReference type="InterPro" id="IPR022164">
    <property type="entry name" value="Kinesin-like"/>
</dbReference>
<evidence type="ECO:0000256" key="5">
    <source>
        <dbReference type="ARBA" id="ARBA00022741"/>
    </source>
</evidence>
<feature type="region of interest" description="Disordered" evidence="12">
    <location>
        <begin position="1842"/>
        <end position="1865"/>
    </location>
</feature>
<proteinExistence type="inferred from homology"/>
<dbReference type="SUPFAM" id="SSF50729">
    <property type="entry name" value="PH domain-like"/>
    <property type="match status" value="1"/>
</dbReference>
<feature type="region of interest" description="Disordered" evidence="12">
    <location>
        <begin position="1658"/>
        <end position="1687"/>
    </location>
</feature>
<dbReference type="InterPro" id="IPR027417">
    <property type="entry name" value="P-loop_NTPase"/>
</dbReference>
<dbReference type="InterPro" id="IPR019821">
    <property type="entry name" value="Kinesin_motor_CS"/>
</dbReference>
<dbReference type="InterPro" id="IPR001849">
    <property type="entry name" value="PH_domain"/>
</dbReference>
<evidence type="ECO:0000256" key="10">
    <source>
        <dbReference type="PROSITE-ProRule" id="PRU00283"/>
    </source>
</evidence>
<dbReference type="Pfam" id="PF12473">
    <property type="entry name" value="DUF3694"/>
    <property type="match status" value="1"/>
</dbReference>
<dbReference type="Gene3D" id="6.10.250.2520">
    <property type="match status" value="1"/>
</dbReference>
<feature type="compositionally biased region" description="Basic residues" evidence="12">
    <location>
        <begin position="1917"/>
        <end position="1926"/>
    </location>
</feature>
<evidence type="ECO:0000256" key="4">
    <source>
        <dbReference type="ARBA" id="ARBA00022701"/>
    </source>
</evidence>
<keyword evidence="5 10" id="KW-0547">Nucleotide-binding</keyword>
<feature type="region of interest" description="Disordered" evidence="12">
    <location>
        <begin position="1917"/>
        <end position="1945"/>
    </location>
</feature>
<dbReference type="FunFam" id="3.40.850.10:FF:000004">
    <property type="entry name" value="Kinesin-like protein isoform 2"/>
    <property type="match status" value="1"/>
</dbReference>
<dbReference type="EMBL" id="CAXLJL010000800">
    <property type="protein sequence ID" value="CAL5140824.1"/>
    <property type="molecule type" value="Genomic_DNA"/>
</dbReference>
<reference evidence="15" key="1">
    <citation type="submission" date="2024-06" db="EMBL/GenBank/DDBJ databases">
        <authorList>
            <person name="Liu X."/>
            <person name="Lenzi L."/>
            <person name="Haldenby T S."/>
            <person name="Uol C."/>
        </authorList>
    </citation>
    <scope>NUCLEOTIDE SEQUENCE</scope>
</reference>
<dbReference type="SMART" id="SM00233">
    <property type="entry name" value="PH"/>
    <property type="match status" value="1"/>
</dbReference>
<dbReference type="GO" id="GO:0003777">
    <property type="term" value="F:microtubule motor activity"/>
    <property type="evidence" value="ECO:0007669"/>
    <property type="project" value="InterPro"/>
</dbReference>
<dbReference type="Pfam" id="PF00498">
    <property type="entry name" value="FHA"/>
    <property type="match status" value="1"/>
</dbReference>
<dbReference type="GO" id="GO:0008017">
    <property type="term" value="F:microtubule binding"/>
    <property type="evidence" value="ECO:0007669"/>
    <property type="project" value="InterPro"/>
</dbReference>
<feature type="domain" description="Kinesin motor" evidence="14">
    <location>
        <begin position="3"/>
        <end position="354"/>
    </location>
</feature>
<dbReference type="InterPro" id="IPR036961">
    <property type="entry name" value="Kinesin_motor_dom_sf"/>
</dbReference>
<feature type="coiled-coil region" evidence="11">
    <location>
        <begin position="611"/>
        <end position="660"/>
    </location>
</feature>
<dbReference type="PROSITE" id="PS00411">
    <property type="entry name" value="KINESIN_MOTOR_1"/>
    <property type="match status" value="1"/>
</dbReference>
<feature type="region of interest" description="Disordered" evidence="12">
    <location>
        <begin position="1572"/>
        <end position="1597"/>
    </location>
</feature>
<dbReference type="Gene3D" id="2.30.29.30">
    <property type="entry name" value="Pleckstrin-homology domain (PH domain)/Phosphotyrosine-binding domain (PTB)"/>
    <property type="match status" value="1"/>
</dbReference>
<dbReference type="PANTHER" id="PTHR47117:SF10">
    <property type="entry name" value="KINESIN-LIKE PROTEIN KIF1B"/>
    <property type="match status" value="1"/>
</dbReference>
<dbReference type="PANTHER" id="PTHR47117">
    <property type="entry name" value="STAR-RELATED LIPID TRANSFER PROTEIN 9"/>
    <property type="match status" value="1"/>
</dbReference>